<dbReference type="AlphaFoldDB" id="A0A0H5QVH8"/>
<dbReference type="GO" id="GO:0043565">
    <property type="term" value="F:sequence-specific DNA binding"/>
    <property type="evidence" value="ECO:0007669"/>
    <property type="project" value="InterPro"/>
</dbReference>
<dbReference type="EMBL" id="HACM01005555">
    <property type="protein sequence ID" value="CRZ05997.1"/>
    <property type="molecule type" value="Transcribed_RNA"/>
</dbReference>
<dbReference type="SUPFAM" id="SSF48295">
    <property type="entry name" value="TrpR-like"/>
    <property type="match status" value="1"/>
</dbReference>
<dbReference type="EMBL" id="HACM01005559">
    <property type="protein sequence ID" value="CRZ06001.1"/>
    <property type="molecule type" value="Transcribed_RNA"/>
</dbReference>
<evidence type="ECO:0000256" key="1">
    <source>
        <dbReference type="SAM" id="MobiDB-lite"/>
    </source>
</evidence>
<dbReference type="EMBL" id="HACM01005551">
    <property type="protein sequence ID" value="CRZ05993.1"/>
    <property type="molecule type" value="Transcribed_RNA"/>
</dbReference>
<organism evidence="2">
    <name type="scientific">Spongospora subterranea</name>
    <dbReference type="NCBI Taxonomy" id="70186"/>
    <lineage>
        <taxon>Eukaryota</taxon>
        <taxon>Sar</taxon>
        <taxon>Rhizaria</taxon>
        <taxon>Endomyxa</taxon>
        <taxon>Phytomyxea</taxon>
        <taxon>Plasmodiophorida</taxon>
        <taxon>Plasmodiophoridae</taxon>
        <taxon>Spongospora</taxon>
    </lineage>
</organism>
<reference evidence="2" key="1">
    <citation type="submission" date="2015-04" db="EMBL/GenBank/DDBJ databases">
        <title>The genome sequence of the plant pathogenic Rhizarian Plasmodiophora brassicae reveals insights in its biotrophic life cycle and the origin of chitin synthesis.</title>
        <authorList>
            <person name="Schwelm A."/>
            <person name="Fogelqvist J."/>
            <person name="Knaust A."/>
            <person name="Julke S."/>
            <person name="Lilja T."/>
            <person name="Dhandapani V."/>
            <person name="Bonilla-Rosso G."/>
            <person name="Karlsson M."/>
            <person name="Shevchenko A."/>
            <person name="Choi S.R."/>
            <person name="Kim H.G."/>
            <person name="Park J.Y."/>
            <person name="Lim Y.P."/>
            <person name="Ludwig-Muller J."/>
            <person name="Dixelius C."/>
        </authorList>
    </citation>
    <scope>NUCLEOTIDE SEQUENCE</scope>
    <source>
        <tissue evidence="2">Potato root galls</tissue>
    </source>
</reference>
<sequence>MGARGKCLFTLAEKKAIVAEAYNSPGMIRLSASKYGVAPCQIRKWKKLFDKVGDGSIQNSRFIHCPSSGRTQHPEFSRKSTGVFESERAPDRPVGINRSALS</sequence>
<dbReference type="InterPro" id="IPR010921">
    <property type="entry name" value="Trp_repressor/repl_initiator"/>
</dbReference>
<proteinExistence type="predicted"/>
<evidence type="ECO:0000313" key="2">
    <source>
        <dbReference type="EMBL" id="CRZ05993.1"/>
    </source>
</evidence>
<feature type="region of interest" description="Disordered" evidence="1">
    <location>
        <begin position="63"/>
        <end position="102"/>
    </location>
</feature>
<name>A0A0H5QVH8_9EUKA</name>
<accession>A0A0H5QVH8</accession>
<protein>
    <submittedName>
        <fullName evidence="2">Uncharacterized protein</fullName>
    </submittedName>
</protein>